<dbReference type="EMBL" id="UETB01000013">
    <property type="protein sequence ID" value="SSA45461.1"/>
    <property type="molecule type" value="Genomic_DNA"/>
</dbReference>
<dbReference type="NCBIfam" id="NF003556">
    <property type="entry name" value="PRK05222.1"/>
    <property type="match status" value="1"/>
</dbReference>
<evidence type="ECO:0000256" key="10">
    <source>
        <dbReference type="ARBA" id="ARBA00023167"/>
    </source>
</evidence>
<keyword evidence="9 11" id="KW-0862">Zinc</keyword>
<feature type="binding site" evidence="11">
    <location>
        <position position="647"/>
    </location>
    <ligand>
        <name>5-methyltetrahydropteroyltri-L-glutamate</name>
        <dbReference type="ChEBI" id="CHEBI:58207"/>
    </ligand>
</feature>
<keyword evidence="6 11" id="KW-0808">Transferase</keyword>
<dbReference type="PANTHER" id="PTHR30519">
    <property type="entry name" value="5-METHYLTETRAHYDROPTEROYLTRIGLUTAMATE--HOMOCYSTEINE METHYLTRANSFERASE"/>
    <property type="match status" value="1"/>
</dbReference>
<dbReference type="Gene3D" id="3.20.20.210">
    <property type="match status" value="2"/>
</dbReference>
<dbReference type="HAMAP" id="MF_00172">
    <property type="entry name" value="Meth_synth"/>
    <property type="match status" value="1"/>
</dbReference>
<comment type="cofactor">
    <cofactor evidence="13">
        <name>Zn(2+)</name>
        <dbReference type="ChEBI" id="CHEBI:29105"/>
    </cofactor>
    <text evidence="13">Binds 2 Zn(2+) ions per subunit.</text>
</comment>
<feature type="domain" description="Cobalamin-independent methionine synthase MetE C-terminal/archaeal" evidence="15">
    <location>
        <begin position="468"/>
        <end position="790"/>
    </location>
</feature>
<evidence type="ECO:0000256" key="7">
    <source>
        <dbReference type="ARBA" id="ARBA00022723"/>
    </source>
</evidence>
<feature type="binding site" evidence="11">
    <location>
        <position position="685"/>
    </location>
    <ligand>
        <name>Zn(2+)</name>
        <dbReference type="ChEBI" id="CHEBI:29105"/>
        <note>catalytic</note>
    </ligand>
</feature>
<evidence type="ECO:0000256" key="2">
    <source>
        <dbReference type="ARBA" id="ARBA00004681"/>
    </source>
</evidence>
<evidence type="ECO:0000313" key="17">
    <source>
        <dbReference type="EMBL" id="SSA45461.1"/>
    </source>
</evidence>
<dbReference type="SUPFAM" id="SSF51726">
    <property type="entry name" value="UROD/MetE-like"/>
    <property type="match status" value="2"/>
</dbReference>
<dbReference type="InterPro" id="IPR013215">
    <property type="entry name" value="Cbl-indep_Met_Synth_N"/>
</dbReference>
<evidence type="ECO:0000259" key="15">
    <source>
        <dbReference type="Pfam" id="PF01717"/>
    </source>
</evidence>
<evidence type="ECO:0000256" key="4">
    <source>
        <dbReference type="ARBA" id="ARBA00022603"/>
    </source>
</evidence>
<feature type="active site" description="Proton donor" evidence="11 14">
    <location>
        <position position="736"/>
    </location>
</feature>
<dbReference type="GO" id="GO:0009086">
    <property type="term" value="P:methionine biosynthetic process"/>
    <property type="evidence" value="ECO:0007669"/>
    <property type="project" value="UniProtKB-UniRule"/>
</dbReference>
<name>A0A2Y9ALX4_9MICO</name>
<evidence type="ECO:0000259" key="16">
    <source>
        <dbReference type="Pfam" id="PF08267"/>
    </source>
</evidence>
<keyword evidence="4 11" id="KW-0489">Methyltransferase</keyword>
<feature type="binding site" evidence="11 12">
    <location>
        <position position="603"/>
    </location>
    <ligand>
        <name>5-methyltetrahydropteroyltri-L-glutamate</name>
        <dbReference type="ChEBI" id="CHEBI:58207"/>
    </ligand>
</feature>
<feature type="binding site" evidence="11">
    <location>
        <position position="768"/>
    </location>
    <ligand>
        <name>Zn(2+)</name>
        <dbReference type="ChEBI" id="CHEBI:29105"/>
        <note>catalytic</note>
    </ligand>
</feature>
<feature type="binding site" evidence="11 12">
    <location>
        <begin position="473"/>
        <end position="475"/>
    </location>
    <ligand>
        <name>L-methionine</name>
        <dbReference type="ChEBI" id="CHEBI:57844"/>
    </ligand>
</feature>
<dbReference type="Proteomes" id="UP000250222">
    <property type="component" value="Unassembled WGS sequence"/>
</dbReference>
<feature type="binding site" evidence="11">
    <location>
        <position position="683"/>
    </location>
    <ligand>
        <name>Zn(2+)</name>
        <dbReference type="ChEBI" id="CHEBI:29105"/>
        <note>catalytic</note>
    </ligand>
</feature>
<evidence type="ECO:0000256" key="9">
    <source>
        <dbReference type="ARBA" id="ARBA00022833"/>
    </source>
</evidence>
<evidence type="ECO:0000313" key="18">
    <source>
        <dbReference type="Proteomes" id="UP000250222"/>
    </source>
</evidence>
<evidence type="ECO:0000256" key="1">
    <source>
        <dbReference type="ARBA" id="ARBA00002777"/>
    </source>
</evidence>
<feature type="binding site" evidence="11 12">
    <location>
        <position position="641"/>
    </location>
    <ligand>
        <name>L-homocysteine</name>
        <dbReference type="ChEBI" id="CHEBI:58199"/>
    </ligand>
</feature>
<dbReference type="GO" id="GO:0003871">
    <property type="term" value="F:5-methyltetrahydropteroyltriglutamate-homocysteine S-methyltransferase activity"/>
    <property type="evidence" value="ECO:0007669"/>
    <property type="project" value="UniProtKB-UniRule"/>
</dbReference>
<protein>
    <recommendedName>
        <fullName evidence="11">5-methyltetrahydropteroyltriglutamate--homocysteine methyltransferase</fullName>
        <ecNumber evidence="11">2.1.1.14</ecNumber>
    </recommendedName>
    <alternativeName>
        <fullName evidence="11">Cobalamin-independent methionine synthase</fullName>
    </alternativeName>
    <alternativeName>
        <fullName evidence="11">Methionine synthase, vitamin-B12 independent isozyme</fullName>
    </alternativeName>
</protein>
<feature type="binding site" evidence="12">
    <location>
        <position position="27"/>
    </location>
    <ligand>
        <name>5-methyltetrahydropteroyltri-L-glutamate</name>
        <dbReference type="ChEBI" id="CHEBI:58207"/>
    </ligand>
</feature>
<dbReference type="CDD" id="cd03312">
    <property type="entry name" value="CIMS_N_terminal_like"/>
    <property type="match status" value="1"/>
</dbReference>
<evidence type="ECO:0000256" key="3">
    <source>
        <dbReference type="ARBA" id="ARBA00009553"/>
    </source>
</evidence>
<dbReference type="Pfam" id="PF01717">
    <property type="entry name" value="Meth_synt_2"/>
    <property type="match status" value="1"/>
</dbReference>
<dbReference type="NCBIfam" id="TIGR01371">
    <property type="entry name" value="met_syn_B12ind"/>
    <property type="match status" value="1"/>
</dbReference>
<reference evidence="17 18" key="1">
    <citation type="submission" date="2016-10" db="EMBL/GenBank/DDBJ databases">
        <authorList>
            <person name="Cai Z."/>
        </authorList>
    </citation>
    <scope>NUCLEOTIDE SEQUENCE [LARGE SCALE GENOMIC DNA]</scope>
    <source>
        <strain evidence="17 18">CGMCC 1.10826</strain>
    </source>
</reference>
<keyword evidence="10 11" id="KW-0486">Methionine biosynthesis</keyword>
<evidence type="ECO:0000256" key="5">
    <source>
        <dbReference type="ARBA" id="ARBA00022605"/>
    </source>
</evidence>
<keyword evidence="5 11" id="KW-0028">Amino-acid biosynthesis</keyword>
<accession>A0A2Y9ALX4</accession>
<comment type="similarity">
    <text evidence="3 11">Belongs to the vitamin-B12 independent methionine synthase family.</text>
</comment>
<comment type="catalytic activity">
    <reaction evidence="11">
        <text>5-methyltetrahydropteroyltri-L-glutamate + L-homocysteine = tetrahydropteroyltri-L-glutamate + L-methionine</text>
        <dbReference type="Rhea" id="RHEA:21196"/>
        <dbReference type="ChEBI" id="CHEBI:57844"/>
        <dbReference type="ChEBI" id="CHEBI:58140"/>
        <dbReference type="ChEBI" id="CHEBI:58199"/>
        <dbReference type="ChEBI" id="CHEBI:58207"/>
        <dbReference type="EC" id="2.1.1.14"/>
    </reaction>
</comment>
<keyword evidence="7 11" id="KW-0479">Metal-binding</keyword>
<dbReference type="UniPathway" id="UPA00051">
    <property type="reaction ID" value="UER00082"/>
</dbReference>
<organism evidence="17 18">
    <name type="scientific">Georgenia satyanarayanai</name>
    <dbReference type="NCBI Taxonomy" id="860221"/>
    <lineage>
        <taxon>Bacteria</taxon>
        <taxon>Bacillati</taxon>
        <taxon>Actinomycetota</taxon>
        <taxon>Actinomycetes</taxon>
        <taxon>Micrococcales</taxon>
        <taxon>Bogoriellaceae</taxon>
        <taxon>Georgenia</taxon>
    </lineage>
</organism>
<dbReference type="PIRSF" id="PIRSF000382">
    <property type="entry name" value="MeTrfase_B12_ind"/>
    <property type="match status" value="1"/>
</dbReference>
<proteinExistence type="inferred from homology"/>
<feature type="binding site" evidence="11 12">
    <location>
        <begin position="557"/>
        <end position="558"/>
    </location>
    <ligand>
        <name>5-methyltetrahydropteroyltri-L-glutamate</name>
        <dbReference type="ChEBI" id="CHEBI:58207"/>
    </ligand>
</feature>
<dbReference type="CDD" id="cd03311">
    <property type="entry name" value="CIMS_C_terminal_like"/>
    <property type="match status" value="1"/>
</dbReference>
<dbReference type="InterPro" id="IPR038071">
    <property type="entry name" value="UROD/MetE-like_sf"/>
</dbReference>
<dbReference type="EC" id="2.1.1.14" evidence="11"/>
<feature type="binding site" evidence="11 12">
    <location>
        <begin position="473"/>
        <end position="475"/>
    </location>
    <ligand>
        <name>L-homocysteine</name>
        <dbReference type="ChEBI" id="CHEBI:58199"/>
    </ligand>
</feature>
<feature type="binding site" evidence="11">
    <location>
        <position position="126"/>
    </location>
    <ligand>
        <name>5-methyltetrahydropteroyltri-L-glutamate</name>
        <dbReference type="ChEBI" id="CHEBI:58207"/>
    </ligand>
</feature>
<keyword evidence="18" id="KW-1185">Reference proteome</keyword>
<feature type="binding site" evidence="13">
    <location>
        <position position="707"/>
    </location>
    <ligand>
        <name>Zn(2+)</name>
        <dbReference type="ChEBI" id="CHEBI:29105"/>
        <label>1</label>
        <note>catalytic</note>
    </ligand>
</feature>
<dbReference type="Pfam" id="PF08267">
    <property type="entry name" value="Meth_synt_1"/>
    <property type="match status" value="1"/>
</dbReference>
<evidence type="ECO:0000256" key="11">
    <source>
        <dbReference type="HAMAP-Rule" id="MF_00172"/>
    </source>
</evidence>
<dbReference type="GO" id="GO:0008270">
    <property type="term" value="F:zinc ion binding"/>
    <property type="evidence" value="ECO:0007669"/>
    <property type="project" value="InterPro"/>
</dbReference>
<evidence type="ECO:0000256" key="8">
    <source>
        <dbReference type="ARBA" id="ARBA00022737"/>
    </source>
</evidence>
<dbReference type="InterPro" id="IPR002629">
    <property type="entry name" value="Met_Synth_C/arc"/>
</dbReference>
<feature type="domain" description="Cobalamin-independent methionine synthase MetE N-terminal" evidence="16">
    <location>
        <begin position="12"/>
        <end position="345"/>
    </location>
</feature>
<dbReference type="GO" id="GO:0032259">
    <property type="term" value="P:methylation"/>
    <property type="evidence" value="ECO:0007669"/>
    <property type="project" value="UniProtKB-KW"/>
</dbReference>
<evidence type="ECO:0000256" key="6">
    <source>
        <dbReference type="ARBA" id="ARBA00022679"/>
    </source>
</evidence>
<comment type="cofactor">
    <cofactor evidence="11">
        <name>Zn(2+)</name>
        <dbReference type="ChEBI" id="CHEBI:29105"/>
    </cofactor>
    <text evidence="11">Binds 1 zinc ion per subunit.</text>
</comment>
<sequence>MTDPTSPQLPAATILGYPRIGPRRELKRAVESFWAGRSELDDLLIAAAELRRRQRARLIDLGLAADDASIPSDFSFYDQVLDTAVTLGAVPPRFSHLLDDDGALDLPGYFTLARGAGERPPLEMTKWFDTNYHYLVPEISPRTRFRLADDRVQQCFLEAAAEGVTTRPVIVGPVTFLLLSKAVAEGDPGDGAVPATAPPEDFTPLDRLEDVLPAYVELLHALAHVGAPWVQLDEPALAVDWGVPRERVLAAVERAYTVLAAETTRPERPALFVPVAYGPAEDALPILAGAGVEAVGIDLVRGTVPSGEVLSQLGDAVVVAGAIDGRNVWRTDLDGALERLQELEAGLRPGAARDGGLCVATSTSLQHVPYDVGAETTLDPQLSSWLAFADQKVEEVLALATALTQGRDAAQEAFATAADRRRSRLEHPGVRRAEVRDRVAALTEADRRRAPFAERAAAQAEVLDLPPLPTTTIGSFPQTVEIRRARAAYGRGELSAEAYTAAMREEIARVVRLQEELGLDVLVHGEPERNDMVQYFAEHLEGFAVTQNGWVQSYGTRCTRPSILWGDVARSAPITVEWSRYAASLTDKSVKGMLTGPVTILAWSFVRDDQPLADTAAQVALALRDEVADLEAAGIGVIQVDEPALRELLPLRAEHHAAYLEWSVGAFRLATAVAAPATQVHTHLCYSEFGEVIGAIDALDADVTSIEAARSRMEVLPELQAAGFARGVGPGVYDIHSPRVPSEEEVAELVALAAESVPPQLLWVNPDCGLKTRGYDEVEPSLRHLVAATQKVRARLS</sequence>
<feature type="binding site" evidence="11 12">
    <location>
        <position position="526"/>
    </location>
    <ligand>
        <name>L-methionine</name>
        <dbReference type="ChEBI" id="CHEBI:57844"/>
    </ligand>
</feature>
<comment type="pathway">
    <text evidence="2 11">Amino-acid biosynthesis; L-methionine biosynthesis via de novo pathway; L-methionine from L-homocysteine (MetE route): step 1/1.</text>
</comment>
<evidence type="ECO:0000256" key="12">
    <source>
        <dbReference type="PIRSR" id="PIRSR000382-1"/>
    </source>
</evidence>
<feature type="binding site" evidence="12">
    <location>
        <position position="131"/>
    </location>
    <ligand>
        <name>5-methyltetrahydropteroyltri-L-glutamate</name>
        <dbReference type="ChEBI" id="CHEBI:58207"/>
    </ligand>
</feature>
<evidence type="ECO:0000256" key="14">
    <source>
        <dbReference type="PIRSR" id="PIRSR000382-3"/>
    </source>
</evidence>
<dbReference type="RefSeq" id="WP_110853349.1">
    <property type="nucleotide sequence ID" value="NZ_QKLZ01000013.1"/>
</dbReference>
<feature type="binding site" evidence="13">
    <location>
        <position position="685"/>
    </location>
    <ligand>
        <name>Zn(2+)</name>
        <dbReference type="ChEBI" id="CHEBI:29105"/>
        <label>1</label>
        <note>catalytic</note>
    </ligand>
</feature>
<feature type="binding site" evidence="11 12">
    <location>
        <position position="641"/>
    </location>
    <ligand>
        <name>L-methionine</name>
        <dbReference type="ChEBI" id="CHEBI:57844"/>
    </ligand>
</feature>
<dbReference type="OrthoDB" id="244285at2"/>
<evidence type="ECO:0000256" key="13">
    <source>
        <dbReference type="PIRSR" id="PIRSR000382-2"/>
    </source>
</evidence>
<feature type="binding site" evidence="13">
    <location>
        <position position="683"/>
    </location>
    <ligand>
        <name>Zn(2+)</name>
        <dbReference type="ChEBI" id="CHEBI:29105"/>
        <label>1</label>
        <note>catalytic</note>
    </ligand>
</feature>
<comment type="function">
    <text evidence="1 11">Catalyzes the transfer of a methyl group from 5-methyltetrahydrofolate to homocysteine resulting in methionine formation.</text>
</comment>
<dbReference type="AlphaFoldDB" id="A0A2Y9ALX4"/>
<feature type="binding site" evidence="11">
    <location>
        <position position="707"/>
    </location>
    <ligand>
        <name>Zn(2+)</name>
        <dbReference type="ChEBI" id="CHEBI:29105"/>
        <note>catalytic</note>
    </ligand>
</feature>
<feature type="binding site" evidence="11">
    <location>
        <begin position="24"/>
        <end position="27"/>
    </location>
    <ligand>
        <name>5-methyltetrahydropteroyltri-L-glutamate</name>
        <dbReference type="ChEBI" id="CHEBI:58207"/>
    </ligand>
</feature>
<gene>
    <name evidence="11" type="primary">metE</name>
    <name evidence="17" type="ORF">SAMN05216184_11362</name>
</gene>
<keyword evidence="8 11" id="KW-0677">Repeat</keyword>
<feature type="binding site" evidence="13">
    <location>
        <position position="768"/>
    </location>
    <ligand>
        <name>Zn(2+)</name>
        <dbReference type="ChEBI" id="CHEBI:29105"/>
        <label>1</label>
        <note>catalytic</note>
    </ligand>
</feature>
<feature type="binding site" evidence="11">
    <location>
        <position position="526"/>
    </location>
    <ligand>
        <name>L-homocysteine</name>
        <dbReference type="ChEBI" id="CHEBI:58199"/>
    </ligand>
</feature>
<dbReference type="InterPro" id="IPR006276">
    <property type="entry name" value="Cobalamin-indep_Met_synthase"/>
</dbReference>